<dbReference type="Proteomes" id="UP000241566">
    <property type="component" value="Unassembled WGS sequence"/>
</dbReference>
<evidence type="ECO:0000313" key="4">
    <source>
        <dbReference type="Proteomes" id="UP000241566"/>
    </source>
</evidence>
<dbReference type="AlphaFoldDB" id="A0A0D8MCN8"/>
<name>A0A0D8MCN8_PHOLE</name>
<sequence length="63" mass="7178">MAHTFDIDAASPLTAQDKRSYEVTIKGLIAHLYDLVFNRSKKTVAYSIEDLPVHLQKDIGLYR</sequence>
<dbReference type="STRING" id="553611.GCA_001557755_03025"/>
<dbReference type="GeneID" id="99742993"/>
<dbReference type="EMBL" id="PYOI01000001">
    <property type="protein sequence ID" value="PSV86599.1"/>
    <property type="molecule type" value="Genomic_DNA"/>
</dbReference>
<dbReference type="Proteomes" id="UP000240410">
    <property type="component" value="Unassembled WGS sequence"/>
</dbReference>
<evidence type="ECO:0000313" key="1">
    <source>
        <dbReference type="EMBL" id="PSV86599.1"/>
    </source>
</evidence>
<accession>A0A0D8MCN8</accession>
<dbReference type="EMBL" id="PYOJ01000023">
    <property type="protein sequence ID" value="PSV87795.1"/>
    <property type="molecule type" value="Genomic_DNA"/>
</dbReference>
<keyword evidence="4" id="KW-1185">Reference proteome</keyword>
<gene>
    <name evidence="2" type="ORF">CTM89_16290</name>
    <name evidence="1" type="ORF">CTM94_02010</name>
</gene>
<proteinExistence type="predicted"/>
<evidence type="ECO:0000313" key="3">
    <source>
        <dbReference type="Proteomes" id="UP000240410"/>
    </source>
</evidence>
<dbReference type="RefSeq" id="WP_008989296.1">
    <property type="nucleotide sequence ID" value="NZ_CP131599.1"/>
</dbReference>
<reference evidence="2 3" key="1">
    <citation type="submission" date="2018-03" db="EMBL/GenBank/DDBJ databases">
        <title>Whole genome sequencing of Histamine producing bacteria.</title>
        <authorList>
            <person name="Butler K."/>
        </authorList>
    </citation>
    <scope>NUCLEOTIDE SEQUENCE [LARGE SCALE GENOMIC DNA]</scope>
    <source>
        <strain evidence="1 4">ATCC 25521</strain>
        <strain evidence="2 3">ATCC 33979</strain>
    </source>
</reference>
<protein>
    <submittedName>
        <fullName evidence="2">Uncharacterized protein</fullName>
    </submittedName>
</protein>
<organism evidence="2 3">
    <name type="scientific">Photobacterium leiognathi</name>
    <dbReference type="NCBI Taxonomy" id="553611"/>
    <lineage>
        <taxon>Bacteria</taxon>
        <taxon>Pseudomonadati</taxon>
        <taxon>Pseudomonadota</taxon>
        <taxon>Gammaproteobacteria</taxon>
        <taxon>Vibrionales</taxon>
        <taxon>Vibrionaceae</taxon>
        <taxon>Photobacterium</taxon>
    </lineage>
</organism>
<comment type="caution">
    <text evidence="2">The sequence shown here is derived from an EMBL/GenBank/DDBJ whole genome shotgun (WGS) entry which is preliminary data.</text>
</comment>
<dbReference type="OrthoDB" id="5892521at2"/>
<evidence type="ECO:0000313" key="2">
    <source>
        <dbReference type="EMBL" id="PSV87795.1"/>
    </source>
</evidence>